<organism evidence="3 4">
    <name type="scientific">Hymenobacter fodinae</name>
    <dbReference type="NCBI Taxonomy" id="2510796"/>
    <lineage>
        <taxon>Bacteria</taxon>
        <taxon>Pseudomonadati</taxon>
        <taxon>Bacteroidota</taxon>
        <taxon>Cytophagia</taxon>
        <taxon>Cytophagales</taxon>
        <taxon>Hymenobacteraceae</taxon>
        <taxon>Hymenobacter</taxon>
    </lineage>
</organism>
<feature type="domain" description="DUF5777" evidence="2">
    <location>
        <begin position="50"/>
        <end position="295"/>
    </location>
</feature>
<keyword evidence="4" id="KW-1185">Reference proteome</keyword>
<gene>
    <name evidence="3" type="ORF">EU556_04800</name>
</gene>
<protein>
    <recommendedName>
        <fullName evidence="2">DUF5777 domain-containing protein</fullName>
    </recommendedName>
</protein>
<proteinExistence type="predicted"/>
<dbReference type="Pfam" id="PF19089">
    <property type="entry name" value="DUF5777"/>
    <property type="match status" value="1"/>
</dbReference>
<dbReference type="RefSeq" id="WP_135431548.1">
    <property type="nucleotide sequence ID" value="NZ_SRLA01000001.1"/>
</dbReference>
<evidence type="ECO:0000256" key="1">
    <source>
        <dbReference type="SAM" id="SignalP"/>
    </source>
</evidence>
<evidence type="ECO:0000313" key="3">
    <source>
        <dbReference type="EMBL" id="TGE10146.1"/>
    </source>
</evidence>
<reference evidence="3 4" key="1">
    <citation type="submission" date="2019-04" db="EMBL/GenBank/DDBJ databases">
        <authorList>
            <person name="Feng G."/>
            <person name="Zhang J."/>
            <person name="Zhu H."/>
        </authorList>
    </citation>
    <scope>NUCLEOTIDE SEQUENCE [LARGE SCALE GENOMIC DNA]</scope>
    <source>
        <strain evidence="3 4">92R-1</strain>
    </source>
</reference>
<dbReference type="EMBL" id="SRLA01000001">
    <property type="protein sequence ID" value="TGE10146.1"/>
    <property type="molecule type" value="Genomic_DNA"/>
</dbReference>
<evidence type="ECO:0000259" key="2">
    <source>
        <dbReference type="Pfam" id="PF19089"/>
    </source>
</evidence>
<comment type="caution">
    <text evidence="3">The sequence shown here is derived from an EMBL/GenBank/DDBJ whole genome shotgun (WGS) entry which is preliminary data.</text>
</comment>
<dbReference type="AlphaFoldDB" id="A0A4Z0PBX7"/>
<feature type="chain" id="PRO_5021370417" description="DUF5777 domain-containing protein" evidence="1">
    <location>
        <begin position="26"/>
        <end position="301"/>
    </location>
</feature>
<dbReference type="SUPFAM" id="SSF56935">
    <property type="entry name" value="Porins"/>
    <property type="match status" value="1"/>
</dbReference>
<evidence type="ECO:0000313" key="4">
    <source>
        <dbReference type="Proteomes" id="UP000298337"/>
    </source>
</evidence>
<keyword evidence="1" id="KW-0732">Signal</keyword>
<dbReference type="InterPro" id="IPR045916">
    <property type="entry name" value="DUF5777"/>
</dbReference>
<dbReference type="OrthoDB" id="1117410at2"/>
<feature type="signal peptide" evidence="1">
    <location>
        <begin position="1"/>
        <end position="25"/>
    </location>
</feature>
<name>A0A4Z0PBX7_9BACT</name>
<accession>A0A4Z0PBX7</accession>
<dbReference type="Proteomes" id="UP000298337">
    <property type="component" value="Unassembled WGS sequence"/>
</dbReference>
<sequence>MLSSSTYCRLVGGLGLLCCAHSGLAQDTLLQDLERQNPDSARQVPVTATFKGTRVINGHSVETPGGGTLIFLISHRFGTLNSGAYNFFGLDQATIRLGLEYGITDRLAVGIGRSSLEKTFDGFVKYRALRQSTGLGAAPVSVTLLGATALTSLRYTNEGFEHTFPRRLTYTWQALVARKFSPGLSVQVSPTVVHRNLVDTESDENDVYAVGFAGRQKLTKRLALTLEYYYRLPNSRATGLRDALAAGLDIETGGHVFQLHVTNSRGMIEPFFVPRTSGDFFKGDIYFGFNVARNFTLKPKL</sequence>